<dbReference type="SUPFAM" id="SSF57845">
    <property type="entry name" value="B-box zinc-binding domain"/>
    <property type="match status" value="1"/>
</dbReference>
<dbReference type="GeneTree" id="ENSGT01040000240400"/>
<dbReference type="Ensembl" id="ENSSLUT00000008380.1">
    <property type="protein sequence ID" value="ENSSLUP00000008114.1"/>
    <property type="gene ID" value="ENSSLUG00000003840.1"/>
</dbReference>
<name>A0A8C9XEP9_SANLU</name>
<dbReference type="PANTHER" id="PTHR25465:SF32">
    <property type="entry name" value="BLOODTHIRSTY-RELATED GENE FAMILY, MEMBER 16 ISOFORM X1-RELATED"/>
    <property type="match status" value="1"/>
</dbReference>
<organism evidence="6 7">
    <name type="scientific">Sander lucioperca</name>
    <name type="common">Pike-perch</name>
    <name type="synonym">Perca lucioperca</name>
    <dbReference type="NCBI Taxonomy" id="283035"/>
    <lineage>
        <taxon>Eukaryota</taxon>
        <taxon>Metazoa</taxon>
        <taxon>Chordata</taxon>
        <taxon>Craniata</taxon>
        <taxon>Vertebrata</taxon>
        <taxon>Euteleostomi</taxon>
        <taxon>Actinopterygii</taxon>
        <taxon>Neopterygii</taxon>
        <taxon>Teleostei</taxon>
        <taxon>Neoteleostei</taxon>
        <taxon>Acanthomorphata</taxon>
        <taxon>Eupercaria</taxon>
        <taxon>Perciformes</taxon>
        <taxon>Percoidei</taxon>
        <taxon>Percidae</taxon>
        <taxon>Luciopercinae</taxon>
        <taxon>Sander</taxon>
    </lineage>
</organism>
<dbReference type="Pfam" id="PF13445">
    <property type="entry name" value="zf-RING_UBOX"/>
    <property type="match status" value="1"/>
</dbReference>
<dbReference type="Gene3D" id="3.30.160.60">
    <property type="entry name" value="Classic Zinc Finger"/>
    <property type="match status" value="1"/>
</dbReference>
<evidence type="ECO:0000256" key="1">
    <source>
        <dbReference type="ARBA" id="ARBA00022723"/>
    </source>
</evidence>
<keyword evidence="2 4" id="KW-0863">Zinc-finger</keyword>
<dbReference type="PANTHER" id="PTHR25465">
    <property type="entry name" value="B-BOX DOMAIN CONTAINING"/>
    <property type="match status" value="1"/>
</dbReference>
<dbReference type="AlphaFoldDB" id="A0A8C9XEP9"/>
<sequence>MSGTSCLLSEEQFLCCICLDVFTYPVTIPCGHNFCKNCITQHWTINSFQCQCPMCKKQFKTRPELSVNTFINEMAAEFRQSAGKKSSGEVAKPGEVPCDFCTGTKLKAVMSCLTCRASYCSAHLNPHMTPGPLKRHSLTHPVENMEARVCTQHNKTLELFCKTDQTDVTRFLGYNIFLSHTANISSLSASCLSSEHTVKKRVLCRQPRLHKLQQ</sequence>
<evidence type="ECO:0000256" key="3">
    <source>
        <dbReference type="ARBA" id="ARBA00022833"/>
    </source>
</evidence>
<protein>
    <recommendedName>
        <fullName evidence="5">RING-type domain-containing protein</fullName>
    </recommendedName>
</protein>
<evidence type="ECO:0000256" key="2">
    <source>
        <dbReference type="ARBA" id="ARBA00022771"/>
    </source>
</evidence>
<keyword evidence="7" id="KW-1185">Reference proteome</keyword>
<accession>A0A8C9XEP9</accession>
<dbReference type="InterPro" id="IPR027370">
    <property type="entry name" value="Znf-RING_euk"/>
</dbReference>
<dbReference type="Gene3D" id="3.30.40.10">
    <property type="entry name" value="Zinc/RING finger domain, C3HC4 (zinc finger)"/>
    <property type="match status" value="1"/>
</dbReference>
<proteinExistence type="predicted"/>
<dbReference type="SMART" id="SM00184">
    <property type="entry name" value="RING"/>
    <property type="match status" value="1"/>
</dbReference>
<evidence type="ECO:0000256" key="4">
    <source>
        <dbReference type="PROSITE-ProRule" id="PRU00175"/>
    </source>
</evidence>
<dbReference type="InterPro" id="IPR001841">
    <property type="entry name" value="Znf_RING"/>
</dbReference>
<dbReference type="GO" id="GO:0008270">
    <property type="term" value="F:zinc ion binding"/>
    <property type="evidence" value="ECO:0007669"/>
    <property type="project" value="UniProtKB-KW"/>
</dbReference>
<evidence type="ECO:0000313" key="7">
    <source>
        <dbReference type="Proteomes" id="UP000694568"/>
    </source>
</evidence>
<dbReference type="InterPro" id="IPR017907">
    <property type="entry name" value="Znf_RING_CS"/>
</dbReference>
<evidence type="ECO:0000259" key="5">
    <source>
        <dbReference type="PROSITE" id="PS50089"/>
    </source>
</evidence>
<reference evidence="6" key="2">
    <citation type="submission" date="2025-09" db="UniProtKB">
        <authorList>
            <consortium name="Ensembl"/>
        </authorList>
    </citation>
    <scope>IDENTIFICATION</scope>
</reference>
<dbReference type="PROSITE" id="PS00518">
    <property type="entry name" value="ZF_RING_1"/>
    <property type="match status" value="1"/>
</dbReference>
<feature type="domain" description="RING-type" evidence="5">
    <location>
        <begin position="15"/>
        <end position="56"/>
    </location>
</feature>
<dbReference type="InterPro" id="IPR051051">
    <property type="entry name" value="E3_ubiq-ligase_TRIM/RNF"/>
</dbReference>
<dbReference type="InterPro" id="IPR013083">
    <property type="entry name" value="Znf_RING/FYVE/PHD"/>
</dbReference>
<dbReference type="Proteomes" id="UP000694568">
    <property type="component" value="Unplaced"/>
</dbReference>
<dbReference type="PROSITE" id="PS50089">
    <property type="entry name" value="ZF_RING_2"/>
    <property type="match status" value="1"/>
</dbReference>
<reference evidence="6" key="1">
    <citation type="submission" date="2025-08" db="UniProtKB">
        <authorList>
            <consortium name="Ensembl"/>
        </authorList>
    </citation>
    <scope>IDENTIFICATION</scope>
</reference>
<keyword evidence="3" id="KW-0862">Zinc</keyword>
<dbReference type="SUPFAM" id="SSF57850">
    <property type="entry name" value="RING/U-box"/>
    <property type="match status" value="1"/>
</dbReference>
<keyword evidence="1" id="KW-0479">Metal-binding</keyword>
<dbReference type="Gene3D" id="4.10.830.40">
    <property type="match status" value="1"/>
</dbReference>
<evidence type="ECO:0000313" key="6">
    <source>
        <dbReference type="Ensembl" id="ENSSLUP00000008114.1"/>
    </source>
</evidence>